<protein>
    <recommendedName>
        <fullName evidence="8">Major facilitator superfamily (MFS) profile domain-containing protein</fullName>
    </recommendedName>
</protein>
<evidence type="ECO:0000256" key="7">
    <source>
        <dbReference type="SAM" id="Phobius"/>
    </source>
</evidence>
<feature type="transmembrane region" description="Helical" evidence="7">
    <location>
        <begin position="94"/>
        <end position="113"/>
    </location>
</feature>
<dbReference type="GO" id="GO:0016020">
    <property type="term" value="C:membrane"/>
    <property type="evidence" value="ECO:0007669"/>
    <property type="project" value="UniProtKB-SubCell"/>
</dbReference>
<comment type="subcellular location">
    <subcellularLocation>
        <location evidence="1">Membrane</location>
        <topology evidence="1">Multi-pass membrane protein</topology>
    </subcellularLocation>
</comment>
<proteinExistence type="predicted"/>
<dbReference type="PANTHER" id="PTHR23506">
    <property type="entry name" value="GH10249P"/>
    <property type="match status" value="1"/>
</dbReference>
<dbReference type="GO" id="GO:0022857">
    <property type="term" value="F:transmembrane transporter activity"/>
    <property type="evidence" value="ECO:0007669"/>
    <property type="project" value="InterPro"/>
</dbReference>
<keyword evidence="4 7" id="KW-1133">Transmembrane helix</keyword>
<feature type="transmembrane region" description="Helical" evidence="7">
    <location>
        <begin position="365"/>
        <end position="384"/>
    </location>
</feature>
<dbReference type="Proteomes" id="UP001501940">
    <property type="component" value="Chromosome 20"/>
</dbReference>
<evidence type="ECO:0000259" key="8">
    <source>
        <dbReference type="PROSITE" id="PS50850"/>
    </source>
</evidence>
<dbReference type="SUPFAM" id="SSF103473">
    <property type="entry name" value="MFS general substrate transporter"/>
    <property type="match status" value="1"/>
</dbReference>
<evidence type="ECO:0000256" key="6">
    <source>
        <dbReference type="SAM" id="MobiDB-lite"/>
    </source>
</evidence>
<feature type="transmembrane region" description="Helical" evidence="7">
    <location>
        <begin position="155"/>
        <end position="177"/>
    </location>
</feature>
<dbReference type="InterPro" id="IPR050930">
    <property type="entry name" value="MFS_Vesicular_Transporter"/>
</dbReference>
<evidence type="ECO:0000313" key="10">
    <source>
        <dbReference type="Proteomes" id="UP001501940"/>
    </source>
</evidence>
<dbReference type="Pfam" id="PF07690">
    <property type="entry name" value="MFS_1"/>
    <property type="match status" value="1"/>
</dbReference>
<dbReference type="InterPro" id="IPR011701">
    <property type="entry name" value="MFS"/>
</dbReference>
<keyword evidence="2" id="KW-0813">Transport</keyword>
<feature type="domain" description="Major facilitator superfamily (MFS) profile" evidence="8">
    <location>
        <begin position="29"/>
        <end position="434"/>
    </location>
</feature>
<organism evidence="9 10">
    <name type="scientific">Amphiprion ocellaris</name>
    <name type="common">Clown anemonefish</name>
    <dbReference type="NCBI Taxonomy" id="80972"/>
    <lineage>
        <taxon>Eukaryota</taxon>
        <taxon>Metazoa</taxon>
        <taxon>Chordata</taxon>
        <taxon>Craniata</taxon>
        <taxon>Vertebrata</taxon>
        <taxon>Euteleostomi</taxon>
        <taxon>Actinopterygii</taxon>
        <taxon>Neopterygii</taxon>
        <taxon>Teleostei</taxon>
        <taxon>Neoteleostei</taxon>
        <taxon>Acanthomorphata</taxon>
        <taxon>Ovalentaria</taxon>
        <taxon>Pomacentridae</taxon>
        <taxon>Amphiprion</taxon>
    </lineage>
</organism>
<keyword evidence="3 7" id="KW-0812">Transmembrane</keyword>
<dbReference type="Ensembl" id="ENSAOCT00000072081.1">
    <property type="protein sequence ID" value="ENSAOCP00000068298.1"/>
    <property type="gene ID" value="ENSAOCG00000013136.2"/>
</dbReference>
<feature type="transmembrane region" description="Helical" evidence="7">
    <location>
        <begin position="264"/>
        <end position="284"/>
    </location>
</feature>
<keyword evidence="5 7" id="KW-0472">Membrane</keyword>
<feature type="transmembrane region" description="Helical" evidence="7">
    <location>
        <begin position="27"/>
        <end position="47"/>
    </location>
</feature>
<dbReference type="InterPro" id="IPR020846">
    <property type="entry name" value="MFS_dom"/>
</dbReference>
<feature type="transmembrane region" description="Helical" evidence="7">
    <location>
        <begin position="221"/>
        <end position="244"/>
    </location>
</feature>
<keyword evidence="10" id="KW-1185">Reference proteome</keyword>
<name>A0AAQ5ZQF8_AMPOC</name>
<evidence type="ECO:0000313" key="9">
    <source>
        <dbReference type="Ensembl" id="ENSAOCP00000068298.1"/>
    </source>
</evidence>
<feature type="transmembrane region" description="Helical" evidence="7">
    <location>
        <begin position="296"/>
        <end position="319"/>
    </location>
</feature>
<accession>A0AAQ5ZQF8</accession>
<dbReference type="GeneTree" id="ENSGT00940000156674"/>
<evidence type="ECO:0000256" key="2">
    <source>
        <dbReference type="ARBA" id="ARBA00022448"/>
    </source>
</evidence>
<feature type="transmembrane region" description="Helical" evidence="7">
    <location>
        <begin position="189"/>
        <end position="209"/>
    </location>
</feature>
<dbReference type="Gene3D" id="1.20.1250.20">
    <property type="entry name" value="MFS general substrate transporter like domains"/>
    <property type="match status" value="2"/>
</dbReference>
<gene>
    <name evidence="9" type="primary">SLC18B1</name>
</gene>
<sequence>MTDVMSPSAAPLTEPTEPSRRMSRRQALTLISMASVNFSSMICYSILGPFFPAEAVKKGASQTVIGLIFGCYAVCNLIGSLVLGRYIVQIGAKFMLIAGLFVSSGCTIMFGLLDRVPSGPAFIALCFIVRSIDAVGFAGAMTSSFAMTAKIFPDNVATVLGSLEIFTGLGLILGPPVGGWFYQSFGYEVPFMLLGCLLLVMVPFNIYVLPSIEADPSKDSFFHLLGHVKVVLICYAIFTLSAGLGFLDATLSLFAINKFNLSPGYVGLIMLGLSLPYCLASPLMGYITDKYASSRMVFMVTGAVITASGFCLLGPAPFLNISGPLWLLVVMLGLIGFSLGMTAIPTFPEIITYAYDQGFEEGLSTLGMVSGLFGAFWSLGMFYGPTVGGLITQHLSFEWAATVQGGLALKSQSISYCGTTVNVVKCCKLQTLTN</sequence>
<dbReference type="PROSITE" id="PS50850">
    <property type="entry name" value="MFS"/>
    <property type="match status" value="1"/>
</dbReference>
<reference evidence="9 10" key="1">
    <citation type="submission" date="2022-01" db="EMBL/GenBank/DDBJ databases">
        <title>A chromosome-scale genome assembly of the false clownfish, Amphiprion ocellaris.</title>
        <authorList>
            <person name="Ryu T."/>
        </authorList>
    </citation>
    <scope>NUCLEOTIDE SEQUENCE [LARGE SCALE GENOMIC DNA]</scope>
</reference>
<dbReference type="AlphaFoldDB" id="A0AAQ5ZQF8"/>
<feature type="transmembrane region" description="Helical" evidence="7">
    <location>
        <begin position="325"/>
        <end position="344"/>
    </location>
</feature>
<dbReference type="InterPro" id="IPR036259">
    <property type="entry name" value="MFS_trans_sf"/>
</dbReference>
<feature type="region of interest" description="Disordered" evidence="6">
    <location>
        <begin position="1"/>
        <end position="23"/>
    </location>
</feature>
<evidence type="ECO:0000256" key="1">
    <source>
        <dbReference type="ARBA" id="ARBA00004141"/>
    </source>
</evidence>
<dbReference type="PANTHER" id="PTHR23506:SF26">
    <property type="entry name" value="MFS-TYPE TRANSPORTER SLC18B1"/>
    <property type="match status" value="1"/>
</dbReference>
<evidence type="ECO:0000256" key="5">
    <source>
        <dbReference type="ARBA" id="ARBA00023136"/>
    </source>
</evidence>
<feature type="transmembrane region" description="Helical" evidence="7">
    <location>
        <begin position="59"/>
        <end position="82"/>
    </location>
</feature>
<reference evidence="9" key="3">
    <citation type="submission" date="2025-09" db="UniProtKB">
        <authorList>
            <consortium name="Ensembl"/>
        </authorList>
    </citation>
    <scope>IDENTIFICATION</scope>
</reference>
<reference evidence="9" key="2">
    <citation type="submission" date="2025-08" db="UniProtKB">
        <authorList>
            <consortium name="Ensembl"/>
        </authorList>
    </citation>
    <scope>IDENTIFICATION</scope>
</reference>
<evidence type="ECO:0000256" key="3">
    <source>
        <dbReference type="ARBA" id="ARBA00022692"/>
    </source>
</evidence>
<evidence type="ECO:0000256" key="4">
    <source>
        <dbReference type="ARBA" id="ARBA00022989"/>
    </source>
</evidence>